<dbReference type="PANTHER" id="PTHR36699:SF1">
    <property type="entry name" value="L,D-TRANSPEPTIDASE YAFK-RELATED"/>
    <property type="match status" value="1"/>
</dbReference>
<organism evidence="1">
    <name type="scientific">marine sediment metagenome</name>
    <dbReference type="NCBI Taxonomy" id="412755"/>
    <lineage>
        <taxon>unclassified sequences</taxon>
        <taxon>metagenomes</taxon>
        <taxon>ecological metagenomes</taxon>
    </lineage>
</organism>
<gene>
    <name evidence="1" type="ORF">S12H4_46939</name>
</gene>
<name>X1TMH6_9ZZZZ</name>
<comment type="caution">
    <text evidence="1">The sequence shown here is derived from an EMBL/GenBank/DDBJ whole genome shotgun (WGS) entry which is preliminary data.</text>
</comment>
<evidence type="ECO:0000313" key="1">
    <source>
        <dbReference type="EMBL" id="GAJ06528.1"/>
    </source>
</evidence>
<proteinExistence type="predicted"/>
<sequence>GQASFQVQAYPFRMTASNLALHRKDEWYDFWKNLKEGYDYFEKTRLPPSVAVCEKRYLINAAFVGGVRPRATATCPKYKKLPVVAFKPSKQTKNMSQASLTKPLGSIMGLSFGSITPVYQAMTLGPATPSIKMPNTKKKKK</sequence>
<accession>X1TMH6</accession>
<protein>
    <submittedName>
        <fullName evidence="1">Uncharacterized protein</fullName>
    </submittedName>
</protein>
<dbReference type="PANTHER" id="PTHR36699">
    <property type="entry name" value="LD-TRANSPEPTIDASE"/>
    <property type="match status" value="1"/>
</dbReference>
<dbReference type="AlphaFoldDB" id="X1TMH6"/>
<reference evidence="1" key="1">
    <citation type="journal article" date="2014" name="Front. Microbiol.">
        <title>High frequency of phylogenetically diverse reductive dehalogenase-homologous genes in deep subseafloor sedimentary metagenomes.</title>
        <authorList>
            <person name="Kawai M."/>
            <person name="Futagami T."/>
            <person name="Toyoda A."/>
            <person name="Takaki Y."/>
            <person name="Nishi S."/>
            <person name="Hori S."/>
            <person name="Arai W."/>
            <person name="Tsubouchi T."/>
            <person name="Morono Y."/>
            <person name="Uchiyama I."/>
            <person name="Ito T."/>
            <person name="Fujiyama A."/>
            <person name="Inagaki F."/>
            <person name="Takami H."/>
        </authorList>
    </citation>
    <scope>NUCLEOTIDE SEQUENCE</scope>
    <source>
        <strain evidence="1">Expedition CK06-06</strain>
    </source>
</reference>
<feature type="non-terminal residue" evidence="1">
    <location>
        <position position="1"/>
    </location>
</feature>
<dbReference type="EMBL" id="BARW01029167">
    <property type="protein sequence ID" value="GAJ06528.1"/>
    <property type="molecule type" value="Genomic_DNA"/>
</dbReference>